<evidence type="ECO:0000313" key="2">
    <source>
        <dbReference type="Proteomes" id="UP000197068"/>
    </source>
</evidence>
<dbReference type="EMBL" id="BDQM01000037">
    <property type="protein sequence ID" value="GAW97541.1"/>
    <property type="molecule type" value="Genomic_DNA"/>
</dbReference>
<gene>
    <name evidence="1" type="ORF">MTCD1_03169</name>
</gene>
<keyword evidence="2" id="KW-1185">Reference proteome</keyword>
<evidence type="ECO:0008006" key="3">
    <source>
        <dbReference type="Google" id="ProtNLM"/>
    </source>
</evidence>
<accession>A0ABQ0N0R8</accession>
<sequence>MLAPYAIERAEQLDDGIIKDIITEIADELDISVTVIKTHRTLLRE</sequence>
<name>A0ABQ0N0R8_9GAMM</name>
<organism evidence="1 2">
    <name type="scientific">Colwellia marinimaniae</name>
    <dbReference type="NCBI Taxonomy" id="1513592"/>
    <lineage>
        <taxon>Bacteria</taxon>
        <taxon>Pseudomonadati</taxon>
        <taxon>Pseudomonadota</taxon>
        <taxon>Gammaproteobacteria</taxon>
        <taxon>Alteromonadales</taxon>
        <taxon>Colwelliaceae</taxon>
        <taxon>Colwellia</taxon>
    </lineage>
</organism>
<reference evidence="1 2" key="1">
    <citation type="submission" date="2017-06" db="EMBL/GenBank/DDBJ databases">
        <title>Whole Genome Sequences of Colwellia marinimaniae MTCD1.</title>
        <authorList>
            <person name="Kusumoto H."/>
            <person name="Inoue M."/>
            <person name="Tanikawa K."/>
            <person name="Maeji H."/>
            <person name="Cameron J.H."/>
            <person name="Bartlett D.H."/>
        </authorList>
    </citation>
    <scope>NUCLEOTIDE SEQUENCE [LARGE SCALE GENOMIC DNA]</scope>
    <source>
        <strain evidence="1 2">MTCD1</strain>
    </source>
</reference>
<evidence type="ECO:0000313" key="1">
    <source>
        <dbReference type="EMBL" id="GAW97541.1"/>
    </source>
</evidence>
<dbReference type="RefSeq" id="WP_157447782.1">
    <property type="nucleotide sequence ID" value="NZ_BDQM01000037.1"/>
</dbReference>
<proteinExistence type="predicted"/>
<protein>
    <recommendedName>
        <fullName evidence="3">Transcriptional regulator</fullName>
    </recommendedName>
</protein>
<comment type="caution">
    <text evidence="1">The sequence shown here is derived from an EMBL/GenBank/DDBJ whole genome shotgun (WGS) entry which is preliminary data.</text>
</comment>
<dbReference type="Proteomes" id="UP000197068">
    <property type="component" value="Unassembled WGS sequence"/>
</dbReference>